<comment type="caution">
    <text evidence="2">The sequence shown here is derived from an EMBL/GenBank/DDBJ whole genome shotgun (WGS) entry which is preliminary data.</text>
</comment>
<keyword evidence="1" id="KW-0472">Membrane</keyword>
<reference evidence="2" key="1">
    <citation type="submission" date="2013-12" db="EMBL/GenBank/DDBJ databases">
        <title>A Varibaculum cambriense genome reconstructed from a premature infant gut community with otherwise low bacterial novelty that shifts toward anaerobic metabolism during the third week of life.</title>
        <authorList>
            <person name="Brown C.T."/>
            <person name="Sharon I."/>
            <person name="Thomas B.C."/>
            <person name="Castelle C.J."/>
            <person name="Morowitz M.J."/>
            <person name="Banfield J.F."/>
        </authorList>
    </citation>
    <scope>NUCLEOTIDE SEQUENCE</scope>
</reference>
<keyword evidence="1" id="KW-1133">Transmembrane helix</keyword>
<dbReference type="AlphaFoldDB" id="W1XLX3"/>
<accession>W1XLX3</accession>
<dbReference type="EMBL" id="AZMM01015671">
    <property type="protein sequence ID" value="ETJ29804.1"/>
    <property type="molecule type" value="Genomic_DNA"/>
</dbReference>
<evidence type="ECO:0000256" key="1">
    <source>
        <dbReference type="SAM" id="Phobius"/>
    </source>
</evidence>
<keyword evidence="1" id="KW-0812">Transmembrane</keyword>
<feature type="non-terminal residue" evidence="2">
    <location>
        <position position="1"/>
    </location>
</feature>
<feature type="transmembrane region" description="Helical" evidence="1">
    <location>
        <begin position="6"/>
        <end position="28"/>
    </location>
</feature>
<proteinExistence type="predicted"/>
<gene>
    <name evidence="2" type="ORF">Q604_UNBC15671G0001</name>
</gene>
<protein>
    <submittedName>
        <fullName evidence="2">Lipid A export ATP-binding/permease protein MsbA</fullName>
    </submittedName>
</protein>
<evidence type="ECO:0000313" key="2">
    <source>
        <dbReference type="EMBL" id="ETJ29804.1"/>
    </source>
</evidence>
<keyword evidence="2" id="KW-0547">Nucleotide-binding</keyword>
<name>W1XLX3_9ZZZZ</name>
<dbReference type="GO" id="GO:0005524">
    <property type="term" value="F:ATP binding"/>
    <property type="evidence" value="ECO:0007669"/>
    <property type="project" value="UniProtKB-KW"/>
</dbReference>
<organism evidence="2">
    <name type="scientific">human gut metagenome</name>
    <dbReference type="NCBI Taxonomy" id="408170"/>
    <lineage>
        <taxon>unclassified sequences</taxon>
        <taxon>metagenomes</taxon>
        <taxon>organismal metagenomes</taxon>
    </lineage>
</organism>
<keyword evidence="2" id="KW-0067">ATP-binding</keyword>
<sequence length="49" mass="5256">VSVVSIVTKALSMPVLTLVIISMVNSFLSYIQQYIVSSVGENLTLSLVV</sequence>